<name>A0A0E9Y1Q7_ANGAN</name>
<reference evidence="1" key="1">
    <citation type="submission" date="2014-11" db="EMBL/GenBank/DDBJ databases">
        <authorList>
            <person name="Amaro Gonzalez C."/>
        </authorList>
    </citation>
    <scope>NUCLEOTIDE SEQUENCE</scope>
</reference>
<evidence type="ECO:0000313" key="1">
    <source>
        <dbReference type="EMBL" id="JAI08071.1"/>
    </source>
</evidence>
<organism evidence="1">
    <name type="scientific">Anguilla anguilla</name>
    <name type="common">European freshwater eel</name>
    <name type="synonym">Muraena anguilla</name>
    <dbReference type="NCBI Taxonomy" id="7936"/>
    <lineage>
        <taxon>Eukaryota</taxon>
        <taxon>Metazoa</taxon>
        <taxon>Chordata</taxon>
        <taxon>Craniata</taxon>
        <taxon>Vertebrata</taxon>
        <taxon>Euteleostomi</taxon>
        <taxon>Actinopterygii</taxon>
        <taxon>Neopterygii</taxon>
        <taxon>Teleostei</taxon>
        <taxon>Anguilliformes</taxon>
        <taxon>Anguillidae</taxon>
        <taxon>Anguilla</taxon>
    </lineage>
</organism>
<dbReference type="AlphaFoldDB" id="A0A0E9Y1Q7"/>
<proteinExistence type="predicted"/>
<reference evidence="1" key="2">
    <citation type="journal article" date="2015" name="Fish Shellfish Immunol.">
        <title>Early steps in the European eel (Anguilla anguilla)-Vibrio vulnificus interaction in the gills: Role of the RtxA13 toxin.</title>
        <authorList>
            <person name="Callol A."/>
            <person name="Pajuelo D."/>
            <person name="Ebbesson L."/>
            <person name="Teles M."/>
            <person name="MacKenzie S."/>
            <person name="Amaro C."/>
        </authorList>
    </citation>
    <scope>NUCLEOTIDE SEQUENCE</scope>
</reference>
<dbReference type="EMBL" id="GBXM01000507">
    <property type="protein sequence ID" value="JAI08071.1"/>
    <property type="molecule type" value="Transcribed_RNA"/>
</dbReference>
<accession>A0A0E9Y1Q7</accession>
<sequence length="21" mass="2182">MILLVSTAVPSAGRLSPQDLI</sequence>
<protein>
    <submittedName>
        <fullName evidence="1">Uncharacterized protein</fullName>
    </submittedName>
</protein>